<dbReference type="InterPro" id="IPR000873">
    <property type="entry name" value="AMP-dep_synth/lig_dom"/>
</dbReference>
<gene>
    <name evidence="3" type="ORF">F9L07_02950</name>
</gene>
<proteinExistence type="predicted"/>
<protein>
    <submittedName>
        <fullName evidence="3">Long-chain fatty acid--CoA ligase</fullName>
    </submittedName>
</protein>
<dbReference type="Pfam" id="PF13193">
    <property type="entry name" value="AMP-binding_C"/>
    <property type="match status" value="1"/>
</dbReference>
<dbReference type="PROSITE" id="PS00455">
    <property type="entry name" value="AMP_BINDING"/>
    <property type="match status" value="1"/>
</dbReference>
<dbReference type="Gene3D" id="3.30.300.30">
    <property type="match status" value="1"/>
</dbReference>
<dbReference type="InterPro" id="IPR025110">
    <property type="entry name" value="AMP-bd_C"/>
</dbReference>
<dbReference type="SUPFAM" id="SSF56801">
    <property type="entry name" value="Acetyl-CoA synthetase-like"/>
    <property type="match status" value="1"/>
</dbReference>
<sequence>MEAWEMTMTLEQMPVGPGRVRTASVLECLAEAVRHDPGRTAIIHAHGRLAYGSLAQAVVRLQGHLAARRSGTGPVAVVMPNTAELTVAAFASWGAGAQVALLNPSYTAHELRPLLTGAAPSCLVAYAGREQVVVDLARELDVPVLVLGTGELELELLAADPDPAAVDRLGTVTPDLLATMMFTGGTTGVPKAVNHTHASLMATVQGMEACWPTTFAEETWLNVAPLFHIWGLLMGMLNPIHGAATVITVPQFDPPAIVAAFEEHGVTVFSGGPAEIYAGLLKAPNFAGSDLSRLRVCPGGGSRFAPALLDRWRSATGAYIYEAFGMTEIAPIACNPWGRQPRPGSVGLAAPLIELSIVDLLDPLIQLPTGSVGEIAVRAPHLTTGYHGHPDSEQWTPEGWFLTGDIGRLDEDGYLSILDRKKEMLLVGGFNVYPREIDETLMAHPAVLEAATIGIDDDRKGQRPVSFVVLAEGADPDTDLYAQCEANLIGYKRPVAIVLARGMLPRTPANKIDRRGLALLWQSEGSTD</sequence>
<dbReference type="InterPro" id="IPR020845">
    <property type="entry name" value="AMP-binding_CS"/>
</dbReference>
<evidence type="ECO:0000259" key="1">
    <source>
        <dbReference type="Pfam" id="PF00501"/>
    </source>
</evidence>
<evidence type="ECO:0000313" key="3">
    <source>
        <dbReference type="EMBL" id="KAB2810917.1"/>
    </source>
</evidence>
<dbReference type="GO" id="GO:0016878">
    <property type="term" value="F:acid-thiol ligase activity"/>
    <property type="evidence" value="ECO:0007669"/>
    <property type="project" value="UniProtKB-ARBA"/>
</dbReference>
<accession>A0A7J5DYC0</accession>
<dbReference type="PANTHER" id="PTHR43767:SF1">
    <property type="entry name" value="NONRIBOSOMAL PEPTIDE SYNTHASE PES1 (EUROFUNG)-RELATED"/>
    <property type="match status" value="1"/>
</dbReference>
<dbReference type="InterPro" id="IPR045851">
    <property type="entry name" value="AMP-bd_C_sf"/>
</dbReference>
<comment type="caution">
    <text evidence="3">The sequence shown here is derived from an EMBL/GenBank/DDBJ whole genome shotgun (WGS) entry which is preliminary data.</text>
</comment>
<keyword evidence="3" id="KW-0436">Ligase</keyword>
<dbReference type="EMBL" id="WBVM01000001">
    <property type="protein sequence ID" value="KAB2810917.1"/>
    <property type="molecule type" value="Genomic_DNA"/>
</dbReference>
<evidence type="ECO:0000259" key="2">
    <source>
        <dbReference type="Pfam" id="PF13193"/>
    </source>
</evidence>
<dbReference type="PANTHER" id="PTHR43767">
    <property type="entry name" value="LONG-CHAIN-FATTY-ACID--COA LIGASE"/>
    <property type="match status" value="1"/>
</dbReference>
<dbReference type="Gene3D" id="3.40.50.12780">
    <property type="entry name" value="N-terminal domain of ligase-like"/>
    <property type="match status" value="1"/>
</dbReference>
<organism evidence="3 4">
    <name type="scientific">Nocardioides simplex</name>
    <name type="common">Arthrobacter simplex</name>
    <dbReference type="NCBI Taxonomy" id="2045"/>
    <lineage>
        <taxon>Bacteria</taxon>
        <taxon>Bacillati</taxon>
        <taxon>Actinomycetota</taxon>
        <taxon>Actinomycetes</taxon>
        <taxon>Propionibacteriales</taxon>
        <taxon>Nocardioidaceae</taxon>
        <taxon>Pimelobacter</taxon>
    </lineage>
</organism>
<dbReference type="Pfam" id="PF00501">
    <property type="entry name" value="AMP-binding"/>
    <property type="match status" value="1"/>
</dbReference>
<name>A0A7J5DYC0_NOCSI</name>
<reference evidence="3 4" key="1">
    <citation type="submission" date="2019-09" db="EMBL/GenBank/DDBJ databases">
        <title>Pimelobacter sp. isolated from Paulinella.</title>
        <authorList>
            <person name="Jeong S.E."/>
        </authorList>
    </citation>
    <scope>NUCLEOTIDE SEQUENCE [LARGE SCALE GENOMIC DNA]</scope>
    <source>
        <strain evidence="3 4">Pch-N</strain>
    </source>
</reference>
<dbReference type="InterPro" id="IPR050237">
    <property type="entry name" value="ATP-dep_AMP-bd_enzyme"/>
</dbReference>
<feature type="domain" description="AMP-binding enzyme C-terminal" evidence="2">
    <location>
        <begin position="436"/>
        <end position="511"/>
    </location>
</feature>
<dbReference type="Proteomes" id="UP000449906">
    <property type="component" value="Unassembled WGS sequence"/>
</dbReference>
<dbReference type="AlphaFoldDB" id="A0A7J5DYC0"/>
<evidence type="ECO:0000313" key="4">
    <source>
        <dbReference type="Proteomes" id="UP000449906"/>
    </source>
</evidence>
<dbReference type="InterPro" id="IPR042099">
    <property type="entry name" value="ANL_N_sf"/>
</dbReference>
<feature type="domain" description="AMP-dependent synthetase/ligase" evidence="1">
    <location>
        <begin position="30"/>
        <end position="387"/>
    </location>
</feature>